<dbReference type="AlphaFoldDB" id="A0A182S6C4"/>
<evidence type="ECO:0000256" key="1">
    <source>
        <dbReference type="SAM" id="MobiDB-lite"/>
    </source>
</evidence>
<dbReference type="Proteomes" id="UP000075901">
    <property type="component" value="Unassembled WGS sequence"/>
</dbReference>
<feature type="region of interest" description="Disordered" evidence="1">
    <location>
        <begin position="645"/>
        <end position="696"/>
    </location>
</feature>
<dbReference type="VEuPathDB" id="VectorBase:AMAM000542"/>
<organism evidence="2 3">
    <name type="scientific">Anopheles maculatus</name>
    <dbReference type="NCBI Taxonomy" id="74869"/>
    <lineage>
        <taxon>Eukaryota</taxon>
        <taxon>Metazoa</taxon>
        <taxon>Ecdysozoa</taxon>
        <taxon>Arthropoda</taxon>
        <taxon>Hexapoda</taxon>
        <taxon>Insecta</taxon>
        <taxon>Pterygota</taxon>
        <taxon>Neoptera</taxon>
        <taxon>Endopterygota</taxon>
        <taxon>Diptera</taxon>
        <taxon>Nematocera</taxon>
        <taxon>Culicoidea</taxon>
        <taxon>Culicidae</taxon>
        <taxon>Anophelinae</taxon>
        <taxon>Anopheles</taxon>
        <taxon>Anopheles maculatus group</taxon>
    </lineage>
</organism>
<protein>
    <recommendedName>
        <fullName evidence="4">KASH domain-containing protein</fullName>
    </recommendedName>
</protein>
<feature type="compositionally biased region" description="Polar residues" evidence="1">
    <location>
        <begin position="645"/>
        <end position="658"/>
    </location>
</feature>
<evidence type="ECO:0000313" key="3">
    <source>
        <dbReference type="Proteomes" id="UP000075901"/>
    </source>
</evidence>
<feature type="region of interest" description="Disordered" evidence="1">
    <location>
        <begin position="157"/>
        <end position="184"/>
    </location>
</feature>
<feature type="region of interest" description="Disordered" evidence="1">
    <location>
        <begin position="330"/>
        <end position="352"/>
    </location>
</feature>
<reference evidence="3" key="1">
    <citation type="submission" date="2013-09" db="EMBL/GenBank/DDBJ databases">
        <title>The Genome Sequence of Anopheles maculatus species B.</title>
        <authorList>
            <consortium name="The Broad Institute Genomics Platform"/>
            <person name="Neafsey D.E."/>
            <person name="Besansky N."/>
            <person name="Howell P."/>
            <person name="Walton C."/>
            <person name="Young S.K."/>
            <person name="Zeng Q."/>
            <person name="Gargeya S."/>
            <person name="Fitzgerald M."/>
            <person name="Haas B."/>
            <person name="Abouelleil A."/>
            <person name="Allen A.W."/>
            <person name="Alvarado L."/>
            <person name="Arachchi H.M."/>
            <person name="Berlin A.M."/>
            <person name="Chapman S.B."/>
            <person name="Gainer-Dewar J."/>
            <person name="Goldberg J."/>
            <person name="Griggs A."/>
            <person name="Gujja S."/>
            <person name="Hansen M."/>
            <person name="Howarth C."/>
            <person name="Imamovic A."/>
            <person name="Ireland A."/>
            <person name="Larimer J."/>
            <person name="McCowan C."/>
            <person name="Murphy C."/>
            <person name="Pearson M."/>
            <person name="Poon T.W."/>
            <person name="Priest M."/>
            <person name="Roberts A."/>
            <person name="Saif S."/>
            <person name="Shea T."/>
            <person name="Sisk P."/>
            <person name="Sykes S."/>
            <person name="Wortman J."/>
            <person name="Nusbaum C."/>
            <person name="Birren B."/>
        </authorList>
    </citation>
    <scope>NUCLEOTIDE SEQUENCE [LARGE SCALE GENOMIC DNA]</scope>
    <source>
        <strain evidence="3">maculatus3</strain>
    </source>
</reference>
<accession>A0A182S6C4</accession>
<name>A0A182S6C4_9DIPT</name>
<sequence length="696" mass="74621">TQSTPEQHTTDNILIIQSVVNGRETVQISNVPRSIGTADQQLEESVVVEAKYTQPAEGRESDRSSELLVRNIPTQFETTFTEPDDTTTEIVVNRDGSKKITLRKVVQPAQSIESTTPGKASIVTSLDLTAHEQSEPRAITGEEGVVVEVEGVDVVLEESGGDKQRDEAIEASTSPPLTASVSPPQPVQEAAATVVAEVLEVLEQTMQTTDDEQAAEQQPEEPPQVFESHAQIAPVELIASIVESQTSTSTLLGADAEVVAAPTDVAVAIDSLSLTEPLTAGGELSVEQKPIVSIEDIWPPSEHVCSSSSGPERSIPMSPVHEVVKAMDEEPVKGQESGEAQKLWPTSPERGSDYIEIEPNVLKSDEKDADVETVVPIVMEEQPLEHVAVDREQEIEVPIVLDGAISVMSVPATSESGEVTVEIVQSVKDIPSSEPVSSEETIVTKVADESVQQMAPIEVESAIVPVSTSEPTLEVIESSTLRSEPVVETTITRTTDTIEDSDSCTTIVETVLITRTTTTEEVIEVPIEVEQIEATVGDDDQPEETIVIEKVTHVTTIVERVVVEGDAEEPKEGPTIEELPAEPSTDTMLVKQAEPVLSSINEDKNLQVQVATIGDTQSSSLKVSMTVDPTETKKISVSLIEIKSTEASSIDDSKQTAAPESVEFEEISGLKAVDVDPGYEADKTATAEGEPDDDDK</sequence>
<evidence type="ECO:0008006" key="4">
    <source>
        <dbReference type="Google" id="ProtNLM"/>
    </source>
</evidence>
<reference evidence="2" key="2">
    <citation type="submission" date="2020-05" db="UniProtKB">
        <authorList>
            <consortium name="EnsemblMetazoa"/>
        </authorList>
    </citation>
    <scope>IDENTIFICATION</scope>
    <source>
        <strain evidence="2">maculatus3</strain>
    </source>
</reference>
<evidence type="ECO:0000313" key="2">
    <source>
        <dbReference type="EnsemblMetazoa" id="AMAM000542-PA"/>
    </source>
</evidence>
<proteinExistence type="predicted"/>
<dbReference type="EnsemblMetazoa" id="AMAM000542-RA">
    <property type="protein sequence ID" value="AMAM000542-PA"/>
    <property type="gene ID" value="AMAM000542"/>
</dbReference>
<keyword evidence="3" id="KW-1185">Reference proteome</keyword>
<feature type="compositionally biased region" description="Polar residues" evidence="1">
    <location>
        <begin position="171"/>
        <end position="182"/>
    </location>
</feature>